<evidence type="ECO:0000256" key="9">
    <source>
        <dbReference type="ARBA" id="ARBA00022927"/>
    </source>
</evidence>
<keyword evidence="10 13" id="KW-1133">Transmembrane helix</keyword>
<dbReference type="InterPro" id="IPR003400">
    <property type="entry name" value="ExbD"/>
</dbReference>
<keyword evidence="7" id="KW-0997">Cell inner membrane</keyword>
<feature type="transmembrane region" description="Helical" evidence="13">
    <location>
        <begin position="20"/>
        <end position="40"/>
    </location>
</feature>
<accession>A0A423PUW0</accession>
<sequence>MAMSGGGGEDDEVLSEMNVTPLVDVMLVLLVMFIVTASAVTTSVHVNLPKTDAVAPPDTKEPLVIAVDKSGQYFLDDKAMDLDTLKQKLAAAHQQNPKVAAQLQADEGVPYGKVGKVMAALQANGIQKIAVLSSPQ</sequence>
<evidence type="ECO:0000256" key="4">
    <source>
        <dbReference type="ARBA" id="ARBA00011471"/>
    </source>
</evidence>
<evidence type="ECO:0000256" key="2">
    <source>
        <dbReference type="ARBA" id="ARBA00004249"/>
    </source>
</evidence>
<evidence type="ECO:0000256" key="3">
    <source>
        <dbReference type="ARBA" id="ARBA00005811"/>
    </source>
</evidence>
<proteinExistence type="inferred from homology"/>
<dbReference type="FunCoup" id="A0A423PUW0">
    <property type="interactions" value="166"/>
</dbReference>
<keyword evidence="11 13" id="KW-0472">Membrane</keyword>
<comment type="subcellular location">
    <subcellularLocation>
        <location evidence="2">Cell inner membrane</location>
        <topology evidence="2">Single-pass type II membrane protein</topology>
    </subcellularLocation>
    <subcellularLocation>
        <location evidence="12">Cell membrane</location>
        <topology evidence="12">Single-pass type II membrane protein</topology>
    </subcellularLocation>
</comment>
<keyword evidence="5 12" id="KW-0813">Transport</keyword>
<dbReference type="RefSeq" id="WP_221180147.1">
    <property type="nucleotide sequence ID" value="NZ_AYKG01000015.1"/>
</dbReference>
<evidence type="ECO:0000256" key="1">
    <source>
        <dbReference type="ARBA" id="ARBA00003540"/>
    </source>
</evidence>
<comment type="caution">
    <text evidence="14">The sequence shown here is derived from an EMBL/GenBank/DDBJ whole genome shotgun (WGS) entry which is preliminary data.</text>
</comment>
<protein>
    <submittedName>
        <fullName evidence="14">Biopolymer transporter ExbD</fullName>
    </submittedName>
</protein>
<evidence type="ECO:0000256" key="8">
    <source>
        <dbReference type="ARBA" id="ARBA00022692"/>
    </source>
</evidence>
<dbReference type="Proteomes" id="UP000285310">
    <property type="component" value="Unassembled WGS sequence"/>
</dbReference>
<dbReference type="AlphaFoldDB" id="A0A423PUW0"/>
<dbReference type="Pfam" id="PF02472">
    <property type="entry name" value="ExbD"/>
    <property type="match status" value="1"/>
</dbReference>
<evidence type="ECO:0000256" key="11">
    <source>
        <dbReference type="ARBA" id="ARBA00023136"/>
    </source>
</evidence>
<dbReference type="Gene3D" id="3.30.420.270">
    <property type="match status" value="1"/>
</dbReference>
<evidence type="ECO:0000256" key="12">
    <source>
        <dbReference type="RuleBase" id="RU003879"/>
    </source>
</evidence>
<dbReference type="GO" id="GO:0022857">
    <property type="term" value="F:transmembrane transporter activity"/>
    <property type="evidence" value="ECO:0007669"/>
    <property type="project" value="InterPro"/>
</dbReference>
<evidence type="ECO:0000256" key="10">
    <source>
        <dbReference type="ARBA" id="ARBA00022989"/>
    </source>
</evidence>
<evidence type="ECO:0000313" key="14">
    <source>
        <dbReference type="EMBL" id="ROO29378.1"/>
    </source>
</evidence>
<organism evidence="14 15">
    <name type="scientific">Salinisphaera japonica YTM-1</name>
    <dbReference type="NCBI Taxonomy" id="1209778"/>
    <lineage>
        <taxon>Bacteria</taxon>
        <taxon>Pseudomonadati</taxon>
        <taxon>Pseudomonadota</taxon>
        <taxon>Gammaproteobacteria</taxon>
        <taxon>Salinisphaerales</taxon>
        <taxon>Salinisphaeraceae</taxon>
        <taxon>Salinisphaera</taxon>
    </lineage>
</organism>
<keyword evidence="6" id="KW-1003">Cell membrane</keyword>
<name>A0A423PUW0_9GAMM</name>
<evidence type="ECO:0000256" key="6">
    <source>
        <dbReference type="ARBA" id="ARBA00022475"/>
    </source>
</evidence>
<dbReference type="InParanoid" id="A0A423PUW0"/>
<comment type="function">
    <text evidence="1">Involved in the TonB-dependent energy-dependent transport of various receptor-bound substrates.</text>
</comment>
<keyword evidence="15" id="KW-1185">Reference proteome</keyword>
<dbReference type="GO" id="GO:0005886">
    <property type="term" value="C:plasma membrane"/>
    <property type="evidence" value="ECO:0007669"/>
    <property type="project" value="UniProtKB-SubCell"/>
</dbReference>
<comment type="similarity">
    <text evidence="3 12">Belongs to the ExbD/TolR family.</text>
</comment>
<evidence type="ECO:0000256" key="7">
    <source>
        <dbReference type="ARBA" id="ARBA00022519"/>
    </source>
</evidence>
<keyword evidence="8 12" id="KW-0812">Transmembrane</keyword>
<evidence type="ECO:0000313" key="15">
    <source>
        <dbReference type="Proteomes" id="UP000285310"/>
    </source>
</evidence>
<dbReference type="GO" id="GO:0015031">
    <property type="term" value="P:protein transport"/>
    <property type="evidence" value="ECO:0007669"/>
    <property type="project" value="UniProtKB-KW"/>
</dbReference>
<gene>
    <name evidence="14" type="ORF">SAJA_06315</name>
</gene>
<reference evidence="14 15" key="1">
    <citation type="submission" date="2013-10" db="EMBL/GenBank/DDBJ databases">
        <title>Salinisphaera japonica YTM-1 Genome Sequencing.</title>
        <authorList>
            <person name="Lai Q."/>
            <person name="Li C."/>
            <person name="Shao Z."/>
        </authorList>
    </citation>
    <scope>NUCLEOTIDE SEQUENCE [LARGE SCALE GENOMIC DNA]</scope>
    <source>
        <strain evidence="14 15">YTM-1</strain>
    </source>
</reference>
<dbReference type="EMBL" id="AYKG01000015">
    <property type="protein sequence ID" value="ROO29378.1"/>
    <property type="molecule type" value="Genomic_DNA"/>
</dbReference>
<evidence type="ECO:0000256" key="13">
    <source>
        <dbReference type="SAM" id="Phobius"/>
    </source>
</evidence>
<keyword evidence="9 12" id="KW-0653">Protein transport</keyword>
<dbReference type="PANTHER" id="PTHR30558">
    <property type="entry name" value="EXBD MEMBRANE COMPONENT OF PMF-DRIVEN MACROMOLECULE IMPORT SYSTEM"/>
    <property type="match status" value="1"/>
</dbReference>
<evidence type="ECO:0000256" key="5">
    <source>
        <dbReference type="ARBA" id="ARBA00022448"/>
    </source>
</evidence>
<comment type="subunit">
    <text evidence="4">The accessory proteins ExbB and ExbD seem to form a complex with TonB.</text>
</comment>
<dbReference type="PANTHER" id="PTHR30558:SF12">
    <property type="entry name" value="BIOPOLYMER TRANSPORT PROTEIN EXBD"/>
    <property type="match status" value="1"/>
</dbReference>